<dbReference type="OMA" id="YYLPHWF"/>
<organism evidence="2 3">
    <name type="scientific">Megaselia scalaris</name>
    <name type="common">Humpbacked fly</name>
    <name type="synonym">Phora scalaris</name>
    <dbReference type="NCBI Taxonomy" id="36166"/>
    <lineage>
        <taxon>Eukaryota</taxon>
        <taxon>Metazoa</taxon>
        <taxon>Ecdysozoa</taxon>
        <taxon>Arthropoda</taxon>
        <taxon>Hexapoda</taxon>
        <taxon>Insecta</taxon>
        <taxon>Pterygota</taxon>
        <taxon>Neoptera</taxon>
        <taxon>Endopterygota</taxon>
        <taxon>Diptera</taxon>
        <taxon>Brachycera</taxon>
        <taxon>Muscomorpha</taxon>
        <taxon>Platypezoidea</taxon>
        <taxon>Phoridae</taxon>
        <taxon>Megaseliini</taxon>
        <taxon>Megaselia</taxon>
    </lineage>
</organism>
<evidence type="ECO:0000313" key="2">
    <source>
        <dbReference type="EnsemblMetazoa" id="MESCA001842-PA"/>
    </source>
</evidence>
<keyword evidence="1" id="KW-0472">Membrane</keyword>
<evidence type="ECO:0000256" key="1">
    <source>
        <dbReference type="SAM" id="Phobius"/>
    </source>
</evidence>
<reference evidence="2" key="2">
    <citation type="submission" date="2015-06" db="UniProtKB">
        <authorList>
            <consortium name="EnsemblMetazoa"/>
        </authorList>
    </citation>
    <scope>IDENTIFICATION</scope>
</reference>
<feature type="transmembrane region" description="Helical" evidence="1">
    <location>
        <begin position="12"/>
        <end position="35"/>
    </location>
</feature>
<dbReference type="Proteomes" id="UP000015102">
    <property type="component" value="Unassembled WGS sequence"/>
</dbReference>
<keyword evidence="3" id="KW-1185">Reference proteome</keyword>
<proteinExistence type="predicted"/>
<protein>
    <submittedName>
        <fullName evidence="2">Uncharacterized protein</fullName>
    </submittedName>
</protein>
<evidence type="ECO:0000313" key="3">
    <source>
        <dbReference type="Proteomes" id="UP000015102"/>
    </source>
</evidence>
<dbReference type="STRING" id="36166.T1GES1"/>
<reference evidence="3" key="1">
    <citation type="submission" date="2013-02" db="EMBL/GenBank/DDBJ databases">
        <authorList>
            <person name="Hughes D."/>
        </authorList>
    </citation>
    <scope>NUCLEOTIDE SEQUENCE</scope>
    <source>
        <strain>Durham</strain>
        <strain evidence="3">NC isolate 2 -- Noor lab</strain>
    </source>
</reference>
<accession>T1GES1</accession>
<dbReference type="HOGENOM" id="CLU_203835_1_0_1"/>
<keyword evidence="1" id="KW-0812">Transmembrane</keyword>
<dbReference type="AlphaFoldDB" id="T1GES1"/>
<dbReference type="EMBL" id="CAQQ02394932">
    <property type="status" value="NOT_ANNOTATED_CDS"/>
    <property type="molecule type" value="Genomic_DNA"/>
</dbReference>
<name>T1GES1_MEGSC</name>
<sequence>MIEGANPVVQALLGTLLTWALTAAGAACVILVIGYQRKILDGALGFAAGEYYYLPHWFTVKPVKAHLK</sequence>
<dbReference type="EnsemblMetazoa" id="MESCA001842-RA">
    <property type="protein sequence ID" value="MESCA001842-PA"/>
    <property type="gene ID" value="MESCA001842"/>
</dbReference>
<keyword evidence="1" id="KW-1133">Transmembrane helix</keyword>